<evidence type="ECO:0000313" key="1">
    <source>
        <dbReference type="Ensembl" id="ENSSTUP00000078976.1"/>
    </source>
</evidence>
<evidence type="ECO:0000313" key="2">
    <source>
        <dbReference type="Proteomes" id="UP000472277"/>
    </source>
</evidence>
<keyword evidence="2" id="KW-1185">Reference proteome</keyword>
<name>A0A674C6U6_SALTR</name>
<accession>A0A674C6U6</accession>
<dbReference type="Ensembl" id="ENSSTUT00000084097.1">
    <property type="protein sequence ID" value="ENSSTUP00000078976.1"/>
    <property type="gene ID" value="ENSSTUG00000034868.1"/>
</dbReference>
<proteinExistence type="predicted"/>
<reference evidence="1" key="2">
    <citation type="submission" date="2025-09" db="UniProtKB">
        <authorList>
            <consortium name="Ensembl"/>
        </authorList>
    </citation>
    <scope>IDENTIFICATION</scope>
</reference>
<dbReference type="InParanoid" id="A0A674C6U6"/>
<dbReference type="Proteomes" id="UP000472277">
    <property type="component" value="Unassembled WGS sequence"/>
</dbReference>
<reference evidence="1" key="1">
    <citation type="submission" date="2025-08" db="UniProtKB">
        <authorList>
            <consortium name="Ensembl"/>
        </authorList>
    </citation>
    <scope>IDENTIFICATION</scope>
</reference>
<dbReference type="AlphaFoldDB" id="A0A674C6U6"/>
<organism evidence="1 2">
    <name type="scientific">Salmo trutta</name>
    <name type="common">Brown trout</name>
    <dbReference type="NCBI Taxonomy" id="8032"/>
    <lineage>
        <taxon>Eukaryota</taxon>
        <taxon>Metazoa</taxon>
        <taxon>Chordata</taxon>
        <taxon>Craniata</taxon>
        <taxon>Vertebrata</taxon>
        <taxon>Euteleostomi</taxon>
        <taxon>Actinopterygii</taxon>
        <taxon>Neopterygii</taxon>
        <taxon>Teleostei</taxon>
        <taxon>Protacanthopterygii</taxon>
        <taxon>Salmoniformes</taxon>
        <taxon>Salmonidae</taxon>
        <taxon>Salmoninae</taxon>
        <taxon>Salmo</taxon>
    </lineage>
</organism>
<sequence>MGKRMLKLQKRAISTEMSTVRRHHWAVLGDLSEQSHCEQQRASAELTSYPPTPSEEMMTRWHGGEGTRVASCLLASQAASTSVSCLKVLSPGL</sequence>
<protein>
    <submittedName>
        <fullName evidence="1">Uncharacterized protein</fullName>
    </submittedName>
</protein>